<dbReference type="PANTHER" id="PTHR43064">
    <property type="entry name" value="PHOSPHORIBOSYLAMINOIMIDAZOLE CARBOXYLASE-RELATED"/>
    <property type="match status" value="1"/>
</dbReference>
<dbReference type="Pfam" id="PF00731">
    <property type="entry name" value="AIRC"/>
    <property type="match status" value="1"/>
</dbReference>
<feature type="domain" description="PurE" evidence="1">
    <location>
        <begin position="120"/>
        <end position="250"/>
    </location>
</feature>
<dbReference type="GO" id="GO:0006189">
    <property type="term" value="P:'de novo' IMP biosynthetic process"/>
    <property type="evidence" value="ECO:0007669"/>
    <property type="project" value="InterPro"/>
</dbReference>
<dbReference type="SMART" id="SM01001">
    <property type="entry name" value="AIRC"/>
    <property type="match status" value="1"/>
</dbReference>
<dbReference type="GO" id="GO:0016787">
    <property type="term" value="F:hydrolase activity"/>
    <property type="evidence" value="ECO:0007669"/>
    <property type="project" value="InterPro"/>
</dbReference>
<dbReference type="SUPFAM" id="SSF52255">
    <property type="entry name" value="N5-CAIR mutase (phosphoribosylaminoimidazole carboxylase, PurE)"/>
    <property type="match status" value="1"/>
</dbReference>
<sequence length="250" mass="26701">MDTKILEKLLEDVQQGKISVSEALERLRTLPFENLGFACVDHHRQLRQGFPEVIFAAGKPVDQIRAILTSLWGRSDRILITRLAPAAAEALARDFPEARYYPDSRAMTLNRGEIPDQGRGLIVVISAGTSDIPVAEEAAVTARIMGHRVETLYDCGVAGLHRLLAHRSLFRQATVFVVVAGMEGALPSVVGGLVDRPVVAVPTSVGYGASFGGLAALLAMLNSCANGVAVVNIDNGFGAGYLAALINRKD</sequence>
<accession>A0A7C5AML2</accession>
<reference evidence="2" key="1">
    <citation type="journal article" date="2020" name="mSystems">
        <title>Genome- and Community-Level Interaction Insights into Carbon Utilization and Element Cycling Functions of Hydrothermarchaeota in Hydrothermal Sediment.</title>
        <authorList>
            <person name="Zhou Z."/>
            <person name="Liu Y."/>
            <person name="Xu W."/>
            <person name="Pan J."/>
            <person name="Luo Z.H."/>
            <person name="Li M."/>
        </authorList>
    </citation>
    <scope>NUCLEOTIDE SEQUENCE [LARGE SCALE GENOMIC DNA]</scope>
    <source>
        <strain evidence="2">SpSt-853</strain>
    </source>
</reference>
<dbReference type="AlphaFoldDB" id="A0A7C5AML2"/>
<evidence type="ECO:0000259" key="1">
    <source>
        <dbReference type="SMART" id="SM01001"/>
    </source>
</evidence>
<dbReference type="PANTHER" id="PTHR43064:SF1">
    <property type="entry name" value="SLL1489 PROTEIN"/>
    <property type="match status" value="1"/>
</dbReference>
<organism evidence="2">
    <name type="scientific">Desulfobacca acetoxidans</name>
    <dbReference type="NCBI Taxonomy" id="60893"/>
    <lineage>
        <taxon>Bacteria</taxon>
        <taxon>Pseudomonadati</taxon>
        <taxon>Thermodesulfobacteriota</taxon>
        <taxon>Desulfobaccia</taxon>
        <taxon>Desulfobaccales</taxon>
        <taxon>Desulfobaccaceae</taxon>
        <taxon>Desulfobacca</taxon>
    </lineage>
</organism>
<gene>
    <name evidence="2" type="primary">larB</name>
    <name evidence="2" type="ORF">ENW48_08820</name>
</gene>
<name>A0A7C5AML2_9BACT</name>
<dbReference type="InterPro" id="IPR039476">
    <property type="entry name" value="P2CMN_synthase_LarB"/>
</dbReference>
<proteinExistence type="predicted"/>
<protein>
    <submittedName>
        <fullName evidence="2">Nickel pincer cofactor biosynthesis protein LarB</fullName>
    </submittedName>
</protein>
<dbReference type="InterPro" id="IPR000031">
    <property type="entry name" value="PurE_dom"/>
</dbReference>
<comment type="caution">
    <text evidence="2">The sequence shown here is derived from an EMBL/GenBank/DDBJ whole genome shotgun (WGS) entry which is preliminary data.</text>
</comment>
<dbReference type="Gene3D" id="3.40.50.1970">
    <property type="match status" value="1"/>
</dbReference>
<dbReference type="NCBIfam" id="NF033503">
    <property type="entry name" value="LarB"/>
    <property type="match status" value="1"/>
</dbReference>
<dbReference type="EMBL" id="DTKJ01000059">
    <property type="protein sequence ID" value="HGZ12308.1"/>
    <property type="molecule type" value="Genomic_DNA"/>
</dbReference>
<evidence type="ECO:0000313" key="2">
    <source>
        <dbReference type="EMBL" id="HGZ12308.1"/>
    </source>
</evidence>